<name>A0ACD5C3M0_9SPHI</name>
<protein>
    <submittedName>
        <fullName evidence="1">Uncharacterized protein</fullName>
    </submittedName>
</protein>
<accession>A0ACD5C3M0</accession>
<organism evidence="1 2">
    <name type="scientific">Sphingobacterium thalpophilum</name>
    <dbReference type="NCBI Taxonomy" id="259"/>
    <lineage>
        <taxon>Bacteria</taxon>
        <taxon>Pseudomonadati</taxon>
        <taxon>Bacteroidota</taxon>
        <taxon>Sphingobacteriia</taxon>
        <taxon>Sphingobacteriales</taxon>
        <taxon>Sphingobacteriaceae</taxon>
        <taxon>Sphingobacterium</taxon>
    </lineage>
</organism>
<dbReference type="Proteomes" id="UP001485301">
    <property type="component" value="Chromosome"/>
</dbReference>
<evidence type="ECO:0000313" key="2">
    <source>
        <dbReference type="Proteomes" id="UP001485301"/>
    </source>
</evidence>
<reference evidence="1" key="1">
    <citation type="submission" date="2024-04" db="EMBL/GenBank/DDBJ databases">
        <title>Complete genome sequence of Sphingobacterium thalpophiium BAA-1094.</title>
        <authorList>
            <person name="Adaikpoh B.I."/>
        </authorList>
    </citation>
    <scope>NUCLEOTIDE SEQUENCE</scope>
    <source>
        <strain evidence="1">BAA-1094</strain>
    </source>
</reference>
<keyword evidence="2" id="KW-1185">Reference proteome</keyword>
<sequence>MNKKCTVQDVRPGMAILALAIVAQSGPQNLPNDIPEEHEEELPENTPDQEPEIDQEDLETDEELDFAVDAEEPEIPRQDDFGFDEEIGSAGEDEFSEEDERDENEGANDAEGLPTQPVTTPSDLDATPL</sequence>
<dbReference type="EMBL" id="CP151087">
    <property type="protein sequence ID" value="WZN56484.1"/>
    <property type="molecule type" value="Genomic_DNA"/>
</dbReference>
<gene>
    <name evidence="1" type="ORF">AACH28_02875</name>
</gene>
<evidence type="ECO:0000313" key="1">
    <source>
        <dbReference type="EMBL" id="WZN56484.1"/>
    </source>
</evidence>
<proteinExistence type="predicted"/>